<dbReference type="AlphaFoldDB" id="A0A426XW01"/>
<reference evidence="1 2" key="1">
    <citation type="journal article" date="2014" name="Agronomy (Basel)">
        <title>A Draft Genome Sequence for Ensete ventricosum, the Drought-Tolerant Tree Against Hunger.</title>
        <authorList>
            <person name="Harrison J."/>
            <person name="Moore K.A."/>
            <person name="Paszkiewicz K."/>
            <person name="Jones T."/>
            <person name="Grant M."/>
            <person name="Ambacheew D."/>
            <person name="Muzemil S."/>
            <person name="Studholme D.J."/>
        </authorList>
    </citation>
    <scope>NUCLEOTIDE SEQUENCE [LARGE SCALE GENOMIC DNA]</scope>
</reference>
<sequence>MLKSSRVGDLFLCAATARADVASACGRTPPVRASHLRASSRAGDWRLCDYRRCDRRLHSLCPRGCRYASVLLPRHDLLLTSGRDARLLPTRGCRYAATLLLPLSLCCTAIIDNGTCDQQRSSPQ</sequence>
<comment type="caution">
    <text evidence="1">The sequence shown here is derived from an EMBL/GenBank/DDBJ whole genome shotgun (WGS) entry which is preliminary data.</text>
</comment>
<gene>
    <name evidence="1" type="ORF">B296_00036432</name>
</gene>
<protein>
    <submittedName>
        <fullName evidence="1">Uncharacterized protein</fullName>
    </submittedName>
</protein>
<evidence type="ECO:0000313" key="1">
    <source>
        <dbReference type="EMBL" id="RRT43632.1"/>
    </source>
</evidence>
<organism evidence="1 2">
    <name type="scientific">Ensete ventricosum</name>
    <name type="common">Abyssinian banana</name>
    <name type="synonym">Musa ensete</name>
    <dbReference type="NCBI Taxonomy" id="4639"/>
    <lineage>
        <taxon>Eukaryota</taxon>
        <taxon>Viridiplantae</taxon>
        <taxon>Streptophyta</taxon>
        <taxon>Embryophyta</taxon>
        <taxon>Tracheophyta</taxon>
        <taxon>Spermatophyta</taxon>
        <taxon>Magnoliopsida</taxon>
        <taxon>Liliopsida</taxon>
        <taxon>Zingiberales</taxon>
        <taxon>Musaceae</taxon>
        <taxon>Ensete</taxon>
    </lineage>
</organism>
<proteinExistence type="predicted"/>
<name>A0A426XW01_ENSVE</name>
<evidence type="ECO:0000313" key="2">
    <source>
        <dbReference type="Proteomes" id="UP000287651"/>
    </source>
</evidence>
<dbReference type="Proteomes" id="UP000287651">
    <property type="component" value="Unassembled WGS sequence"/>
</dbReference>
<dbReference type="EMBL" id="AMZH03017007">
    <property type="protein sequence ID" value="RRT43632.1"/>
    <property type="molecule type" value="Genomic_DNA"/>
</dbReference>
<accession>A0A426XW01</accession>